<feature type="signal peptide" evidence="1">
    <location>
        <begin position="1"/>
        <end position="17"/>
    </location>
</feature>
<organism evidence="2 3">
    <name type="scientific">Phnomibacter ginsenosidimutans</name>
    <dbReference type="NCBI Taxonomy" id="2676868"/>
    <lineage>
        <taxon>Bacteria</taxon>
        <taxon>Pseudomonadati</taxon>
        <taxon>Bacteroidota</taxon>
        <taxon>Chitinophagia</taxon>
        <taxon>Chitinophagales</taxon>
        <taxon>Chitinophagaceae</taxon>
        <taxon>Phnomibacter</taxon>
    </lineage>
</organism>
<dbReference type="AlphaFoldDB" id="A0A6I6G4Y1"/>
<reference evidence="2 3" key="1">
    <citation type="submission" date="2019-11" db="EMBL/GenBank/DDBJ databases">
        <authorList>
            <person name="Im W.T."/>
        </authorList>
    </citation>
    <scope>NUCLEOTIDE SEQUENCE [LARGE SCALE GENOMIC DNA]</scope>
    <source>
        <strain evidence="2 3">SB-02</strain>
    </source>
</reference>
<feature type="chain" id="PRO_5026300680" evidence="1">
    <location>
        <begin position="18"/>
        <end position="153"/>
    </location>
</feature>
<evidence type="ECO:0000313" key="3">
    <source>
        <dbReference type="Proteomes" id="UP000426027"/>
    </source>
</evidence>
<accession>A0A6I6G4Y1</accession>
<keyword evidence="3" id="KW-1185">Reference proteome</keyword>
<protein>
    <submittedName>
        <fullName evidence="2">2-dehydro-3-deoxyphosphooctonate aldolase</fullName>
    </submittedName>
</protein>
<proteinExistence type="predicted"/>
<dbReference type="Proteomes" id="UP000426027">
    <property type="component" value="Chromosome"/>
</dbReference>
<dbReference type="EMBL" id="CP046566">
    <property type="protein sequence ID" value="QGW27054.1"/>
    <property type="molecule type" value="Genomic_DNA"/>
</dbReference>
<evidence type="ECO:0000256" key="1">
    <source>
        <dbReference type="SAM" id="SignalP"/>
    </source>
</evidence>
<dbReference type="KEGG" id="fls:GLV81_02090"/>
<evidence type="ECO:0000313" key="2">
    <source>
        <dbReference type="EMBL" id="QGW27054.1"/>
    </source>
</evidence>
<gene>
    <name evidence="2" type="ORF">GLV81_02090</name>
</gene>
<sequence length="153" mass="16564">MRVIALMLMAAVLTGCAAKRKSATTATASTSGDSRTVAVTMLNNNTYLLATASADERYAFSKDFPVKVGGGFGEGPLNERRFLNALLGPEGQLVHYTRMGSCCGFTTPNSPMGTGLLDRYKVYWEGATDTSYLYLNMYDKADLFIPKGFTAKQ</sequence>
<name>A0A6I6G4Y1_9BACT</name>
<keyword evidence="1" id="KW-0732">Signal</keyword>
<dbReference type="RefSeq" id="WP_157476417.1">
    <property type="nucleotide sequence ID" value="NZ_CP046566.1"/>
</dbReference>
<dbReference type="PROSITE" id="PS51257">
    <property type="entry name" value="PROKAR_LIPOPROTEIN"/>
    <property type="match status" value="1"/>
</dbReference>